<dbReference type="InterPro" id="IPR009006">
    <property type="entry name" value="Ala_racemase/Decarboxylase_C"/>
</dbReference>
<feature type="binding site" evidence="6">
    <location>
        <position position="388"/>
    </location>
    <ligand>
        <name>substrate</name>
    </ligand>
</feature>
<feature type="binding site" evidence="6">
    <location>
        <position position="241"/>
    </location>
    <ligand>
        <name>pyridoxal 5'-phosphate</name>
        <dbReference type="ChEBI" id="CHEBI:597326"/>
    </ligand>
</feature>
<feature type="binding site" evidence="6">
    <location>
        <position position="360"/>
    </location>
    <ligand>
        <name>substrate</name>
    </ligand>
</feature>
<feature type="domain" description="Orn/DAP/Arg decarboxylase 2 C-terminal" evidence="10">
    <location>
        <begin position="30"/>
        <end position="386"/>
    </location>
</feature>
<evidence type="ECO:0000256" key="7">
    <source>
        <dbReference type="NCBIfam" id="TIGR01048"/>
    </source>
</evidence>
<keyword evidence="3 6" id="KW-0663">Pyridoxal phosphate</keyword>
<dbReference type="GO" id="GO:0030170">
    <property type="term" value="F:pyridoxal phosphate binding"/>
    <property type="evidence" value="ECO:0007669"/>
    <property type="project" value="UniProtKB-UniRule"/>
</dbReference>
<evidence type="ECO:0000259" key="11">
    <source>
        <dbReference type="Pfam" id="PF02784"/>
    </source>
</evidence>
<feature type="binding site" evidence="6">
    <location>
        <position position="281"/>
    </location>
    <ligand>
        <name>substrate</name>
    </ligand>
</feature>
<keyword evidence="2 6" id="KW-0210">Decarboxylase</keyword>
<comment type="function">
    <text evidence="6">Specifically catalyzes the decarboxylation of meso-diaminopimelate (meso-DAP) to L-lysine.</text>
</comment>
<dbReference type="PRINTS" id="PR01179">
    <property type="entry name" value="ODADCRBXLASE"/>
</dbReference>
<feature type="binding site" evidence="6">
    <location>
        <position position="317"/>
    </location>
    <ligand>
        <name>substrate</name>
    </ligand>
</feature>
<feature type="binding site" evidence="6">
    <location>
        <position position="388"/>
    </location>
    <ligand>
        <name>pyridoxal 5'-phosphate</name>
        <dbReference type="ChEBI" id="CHEBI:597326"/>
    </ligand>
</feature>
<name>A0A317D5B6_9ACTN</name>
<feature type="active site" description="Proton donor" evidence="8">
    <location>
        <position position="359"/>
    </location>
</feature>
<evidence type="ECO:0000259" key="10">
    <source>
        <dbReference type="Pfam" id="PF00278"/>
    </source>
</evidence>
<feature type="binding site" evidence="6">
    <location>
        <position position="321"/>
    </location>
    <ligand>
        <name>substrate</name>
    </ligand>
</feature>
<evidence type="ECO:0000256" key="9">
    <source>
        <dbReference type="RuleBase" id="RU003738"/>
    </source>
</evidence>
<evidence type="ECO:0000256" key="4">
    <source>
        <dbReference type="ARBA" id="ARBA00023154"/>
    </source>
</evidence>
<evidence type="ECO:0000313" key="13">
    <source>
        <dbReference type="Proteomes" id="UP000245410"/>
    </source>
</evidence>
<dbReference type="RefSeq" id="WP_109817493.1">
    <property type="nucleotide sequence ID" value="NZ_QGKR01000178.1"/>
</dbReference>
<dbReference type="InterPro" id="IPR022643">
    <property type="entry name" value="De-COase2_C"/>
</dbReference>
<comment type="catalytic activity">
    <reaction evidence="6 9">
        <text>meso-2,6-diaminopimelate + H(+) = L-lysine + CO2</text>
        <dbReference type="Rhea" id="RHEA:15101"/>
        <dbReference type="ChEBI" id="CHEBI:15378"/>
        <dbReference type="ChEBI" id="CHEBI:16526"/>
        <dbReference type="ChEBI" id="CHEBI:32551"/>
        <dbReference type="ChEBI" id="CHEBI:57791"/>
        <dbReference type="EC" id="4.1.1.20"/>
    </reaction>
</comment>
<dbReference type="InterPro" id="IPR002986">
    <property type="entry name" value="DAP_deCOOHase_LysA"/>
</dbReference>
<comment type="cofactor">
    <cofactor evidence="1 6 8 9">
        <name>pyridoxal 5'-phosphate</name>
        <dbReference type="ChEBI" id="CHEBI:597326"/>
    </cofactor>
</comment>
<comment type="caution">
    <text evidence="12">The sequence shown here is derived from an EMBL/GenBank/DDBJ whole genome shotgun (WGS) entry which is preliminary data.</text>
</comment>
<proteinExistence type="inferred from homology"/>
<dbReference type="Pfam" id="PF00278">
    <property type="entry name" value="Orn_DAP_Arg_deC"/>
    <property type="match status" value="1"/>
</dbReference>
<dbReference type="Proteomes" id="UP000245410">
    <property type="component" value="Unassembled WGS sequence"/>
</dbReference>
<keyword evidence="4 6" id="KW-0457">Lysine biosynthesis</keyword>
<accession>A0A317D5B6</accession>
<dbReference type="InterPro" id="IPR000183">
    <property type="entry name" value="Orn/DAP/Arg_de-COase"/>
</dbReference>
<dbReference type="PRINTS" id="PR01181">
    <property type="entry name" value="DAPDCRBXLASE"/>
</dbReference>
<dbReference type="OrthoDB" id="9802241at2"/>
<dbReference type="Gene3D" id="3.20.20.10">
    <property type="entry name" value="Alanine racemase"/>
    <property type="match status" value="1"/>
</dbReference>
<evidence type="ECO:0000256" key="3">
    <source>
        <dbReference type="ARBA" id="ARBA00022898"/>
    </source>
</evidence>
<dbReference type="SUPFAM" id="SSF50621">
    <property type="entry name" value="Alanine racemase C-terminal domain-like"/>
    <property type="match status" value="1"/>
</dbReference>
<feature type="domain" description="Orn/DAP/Arg decarboxylase 2 N-terminal" evidence="11">
    <location>
        <begin position="36"/>
        <end position="285"/>
    </location>
</feature>
<evidence type="ECO:0000256" key="2">
    <source>
        <dbReference type="ARBA" id="ARBA00022793"/>
    </source>
</evidence>
<dbReference type="EC" id="4.1.1.20" evidence="6 7"/>
<dbReference type="GO" id="GO:0009089">
    <property type="term" value="P:lysine biosynthetic process via diaminopimelate"/>
    <property type="evidence" value="ECO:0007669"/>
    <property type="project" value="UniProtKB-UniRule"/>
</dbReference>
<protein>
    <recommendedName>
        <fullName evidence="6 7">Diaminopimelate decarboxylase</fullName>
        <shortName evidence="6">DAP decarboxylase</shortName>
        <shortName evidence="6">DAPDC</shortName>
        <ecNumber evidence="6 7">4.1.1.20</ecNumber>
    </recommendedName>
</protein>
<comment type="subunit">
    <text evidence="6">Homodimer.</text>
</comment>
<dbReference type="InterPro" id="IPR029066">
    <property type="entry name" value="PLP-binding_barrel"/>
</dbReference>
<dbReference type="PANTHER" id="PTHR43727:SF2">
    <property type="entry name" value="GROUP IV DECARBOXYLASE"/>
    <property type="match status" value="1"/>
</dbReference>
<comment type="similarity">
    <text evidence="6">Belongs to the Orn/Lys/Arg decarboxylase class-II family. LysA subfamily.</text>
</comment>
<feature type="modified residue" description="N6-(pyridoxal phosphate)lysine" evidence="6 8">
    <location>
        <position position="60"/>
    </location>
</feature>
<dbReference type="UniPathway" id="UPA00034">
    <property type="reaction ID" value="UER00027"/>
</dbReference>
<feature type="binding site" evidence="6">
    <location>
        <begin position="278"/>
        <end position="281"/>
    </location>
    <ligand>
        <name>pyridoxal 5'-phosphate</name>
        <dbReference type="ChEBI" id="CHEBI:597326"/>
    </ligand>
</feature>
<dbReference type="FunFam" id="3.20.20.10:FF:000003">
    <property type="entry name" value="Diaminopimelate decarboxylase"/>
    <property type="match status" value="1"/>
</dbReference>
<dbReference type="SUPFAM" id="SSF51419">
    <property type="entry name" value="PLP-binding barrel"/>
    <property type="match status" value="1"/>
</dbReference>
<keyword evidence="5 6" id="KW-0456">Lyase</keyword>
<evidence type="ECO:0000256" key="5">
    <source>
        <dbReference type="ARBA" id="ARBA00023239"/>
    </source>
</evidence>
<keyword evidence="6" id="KW-0028">Amino-acid biosynthesis</keyword>
<evidence type="ECO:0000256" key="1">
    <source>
        <dbReference type="ARBA" id="ARBA00001933"/>
    </source>
</evidence>
<dbReference type="NCBIfam" id="TIGR01048">
    <property type="entry name" value="lysA"/>
    <property type="match status" value="1"/>
</dbReference>
<dbReference type="HAMAP" id="MF_02120">
    <property type="entry name" value="LysA"/>
    <property type="match status" value="1"/>
</dbReference>
<organism evidence="12 13">
    <name type="scientific">Micromonospora acroterricola</name>
    <dbReference type="NCBI Taxonomy" id="2202421"/>
    <lineage>
        <taxon>Bacteria</taxon>
        <taxon>Bacillati</taxon>
        <taxon>Actinomycetota</taxon>
        <taxon>Actinomycetes</taxon>
        <taxon>Micromonosporales</taxon>
        <taxon>Micromonosporaceae</taxon>
        <taxon>Micromonospora</taxon>
    </lineage>
</organism>
<dbReference type="EMBL" id="QGKR01000178">
    <property type="protein sequence ID" value="PWR09472.1"/>
    <property type="molecule type" value="Genomic_DNA"/>
</dbReference>
<comment type="pathway">
    <text evidence="6 9">Amino-acid biosynthesis; L-lysine biosynthesis via DAP pathway; L-lysine from DL-2,6-diaminopimelate: step 1/1.</text>
</comment>
<evidence type="ECO:0000256" key="8">
    <source>
        <dbReference type="PIRSR" id="PIRSR600183-50"/>
    </source>
</evidence>
<evidence type="ECO:0000256" key="6">
    <source>
        <dbReference type="HAMAP-Rule" id="MF_02120"/>
    </source>
</evidence>
<dbReference type="AlphaFoldDB" id="A0A317D5B6"/>
<dbReference type="PANTHER" id="PTHR43727">
    <property type="entry name" value="DIAMINOPIMELATE DECARBOXYLASE"/>
    <property type="match status" value="1"/>
</dbReference>
<evidence type="ECO:0000313" key="12">
    <source>
        <dbReference type="EMBL" id="PWR09472.1"/>
    </source>
</evidence>
<gene>
    <name evidence="6 12" type="primary">lysA</name>
    <name evidence="12" type="ORF">DKT68_11995</name>
</gene>
<reference evidence="12 13" key="1">
    <citation type="submission" date="2018-05" db="EMBL/GenBank/DDBJ databases">
        <title>Micromonospora atacamensis sp. nov., a novel actinobacteria isolated from high altitude Atacama Desert soil.</title>
        <authorList>
            <person name="Carro L."/>
            <person name="Golinska P."/>
            <person name="Klenk H.-P."/>
            <person name="Goodfellow M."/>
        </authorList>
    </citation>
    <scope>NUCLEOTIDE SEQUENCE [LARGE SCALE GENOMIC DNA]</scope>
    <source>
        <strain evidence="12 13">5R2A7</strain>
    </source>
</reference>
<keyword evidence="13" id="KW-1185">Reference proteome</keyword>
<dbReference type="Pfam" id="PF02784">
    <property type="entry name" value="Orn_Arg_deC_N"/>
    <property type="match status" value="1"/>
</dbReference>
<dbReference type="CDD" id="cd06828">
    <property type="entry name" value="PLPDE_III_DapDC"/>
    <property type="match status" value="1"/>
</dbReference>
<sequence length="438" mass="47663">MDEFTYRDGSLWCEGVPLTSVADRYGTPTYVYSASTLIDHYRRFAKAFDSISPLVCFSAKALSNIHLLRLLGREGAGIDAVSGGELHRAMVAGIDPERTVLAGVGKSSDELREAVRRNIRCINVESEAEVELLSRIAREEGVRPRLAIRVNPDVAPDQRTPARTTTGTRGGKFGVDIERAAALFERAAADEALRIEGFHIHLGSPIFDPQVYAVAMDRLLALVARLEAVGHRITTLNLGGGFPAEYIDRTAPSWDDFAEVIVHRLTGFTRQGGQVIFEPGRTIAANAGILLSTVRYLKQAGDQQLAVIDAGMTHIARAAMYDSYHFMWPVQPPAEAIPSSRDVSGLDGLTTYDVVGPICESSDYLARGRSLPVLKAGAHFAIFTAGAYGMTMTSNYNSQLRPAEVLVHGDQVSLIRRRETYADLVGLELLDDGSDQGD</sequence>
<dbReference type="Gene3D" id="2.40.37.10">
    <property type="entry name" value="Lyase, Ornithine Decarboxylase, Chain A, domain 1"/>
    <property type="match status" value="1"/>
</dbReference>
<dbReference type="InterPro" id="IPR022644">
    <property type="entry name" value="De-COase2_N"/>
</dbReference>
<dbReference type="GO" id="GO:0008836">
    <property type="term" value="F:diaminopimelate decarboxylase activity"/>
    <property type="evidence" value="ECO:0007669"/>
    <property type="project" value="UniProtKB-UniRule"/>
</dbReference>